<organism evidence="3 4">
    <name type="scientific">Pollutimonas subterranea</name>
    <dbReference type="NCBI Taxonomy" id="2045210"/>
    <lineage>
        <taxon>Bacteria</taxon>
        <taxon>Pseudomonadati</taxon>
        <taxon>Pseudomonadota</taxon>
        <taxon>Betaproteobacteria</taxon>
        <taxon>Burkholderiales</taxon>
        <taxon>Alcaligenaceae</taxon>
        <taxon>Pollutimonas</taxon>
    </lineage>
</organism>
<keyword evidence="4" id="KW-1185">Reference proteome</keyword>
<dbReference type="RefSeq" id="WP_102075847.1">
    <property type="nucleotide sequence ID" value="NZ_PDNW01000035.1"/>
</dbReference>
<accession>A0A2N4TYW8</accession>
<reference evidence="3 4" key="1">
    <citation type="submission" date="2017-10" db="EMBL/GenBank/DDBJ databases">
        <title>Two draft genome sequences of Pusillimonas sp. strains isolated from a nitrate- and radionuclide-contaminated groundwater in Russia.</title>
        <authorList>
            <person name="Grouzdev D.S."/>
            <person name="Tourova T.P."/>
            <person name="Goeva M.A."/>
            <person name="Babich T.L."/>
            <person name="Sokolova D.S."/>
            <person name="Abdullin R."/>
            <person name="Poltaraus A.B."/>
            <person name="Toshchakov S.V."/>
            <person name="Nazina T.N."/>
        </authorList>
    </citation>
    <scope>NUCLEOTIDE SEQUENCE [LARGE SCALE GENOMIC DNA]</scope>
    <source>
        <strain evidence="3 4">JR1/69-3-13</strain>
    </source>
</reference>
<protein>
    <submittedName>
        <fullName evidence="3">Uncharacterized protein</fullName>
    </submittedName>
</protein>
<dbReference type="InterPro" id="IPR058782">
    <property type="entry name" value="GIY_YIG_3"/>
</dbReference>
<name>A0A2N4TYW8_9BURK</name>
<comment type="caution">
    <text evidence="3">The sequence shown here is derived from an EMBL/GenBank/DDBJ whole genome shotgun (WGS) entry which is preliminary data.</text>
</comment>
<dbReference type="EMBL" id="PDNW01000035">
    <property type="protein sequence ID" value="PLC47963.1"/>
    <property type="molecule type" value="Genomic_DNA"/>
</dbReference>
<evidence type="ECO:0000259" key="2">
    <source>
        <dbReference type="Pfam" id="PF26468"/>
    </source>
</evidence>
<proteinExistence type="predicted"/>
<evidence type="ECO:0000313" key="3">
    <source>
        <dbReference type="EMBL" id="PLC47963.1"/>
    </source>
</evidence>
<feature type="domain" description="GIY-YIG" evidence="2">
    <location>
        <begin position="146"/>
        <end position="369"/>
    </location>
</feature>
<dbReference type="Pfam" id="PF26468">
    <property type="entry name" value="GIY_YIG_3"/>
    <property type="match status" value="1"/>
</dbReference>
<dbReference type="OrthoDB" id="7107773at2"/>
<evidence type="ECO:0000313" key="4">
    <source>
        <dbReference type="Proteomes" id="UP000234190"/>
    </source>
</evidence>
<dbReference type="Proteomes" id="UP000234190">
    <property type="component" value="Unassembled WGS sequence"/>
</dbReference>
<gene>
    <name evidence="3" type="ORF">CR159_20720</name>
</gene>
<dbReference type="InterPro" id="IPR049251">
    <property type="entry name" value="DUF6884"/>
</dbReference>
<feature type="domain" description="DUF6884" evidence="1">
    <location>
        <begin position="7"/>
        <end position="131"/>
    </location>
</feature>
<sequence>MEPIRPVVLVSCGKRKLDVPAAARDLYVSERFRQARKFAELYGAEWFIISAKYGLVFPDQVLNPYDLDLNALPIRDKLTWGDRILSELSKNELLNQHLVVLASEVYSEILQGVLAKAGAVVTSPFRDLPEDAGVNILTRVNGNPAQMSHYKKFYDLMLRLQQMPGQMTAFSELVGKPLSKAGVYFFFGPHELTRFYDRETLRVVRVGTHGVSKGSKSLLWQRLRTHRGNDDGTGSHRSSVFRLHVGDAILAAQGREILSWGVGGNATRETRESERQLETEVSQYLRKLHVAYLPVVDAASADSDRSYIEKNAISLLTGGGAIDVQGTQWLGNFSPTQQIKSSGLWNVNYVGDSYDPNFLSIFEELITRYEEGRLSEKSLAPQNWRLHMQRGAIGQQQLF</sequence>
<dbReference type="Pfam" id="PF21818">
    <property type="entry name" value="DUF6884"/>
    <property type="match status" value="1"/>
</dbReference>
<dbReference type="AlphaFoldDB" id="A0A2N4TYW8"/>
<evidence type="ECO:0000259" key="1">
    <source>
        <dbReference type="Pfam" id="PF21818"/>
    </source>
</evidence>